<dbReference type="SUPFAM" id="SSF54495">
    <property type="entry name" value="UBC-like"/>
    <property type="match status" value="1"/>
</dbReference>
<dbReference type="CDD" id="cd23837">
    <property type="entry name" value="UBCc_UBE2O"/>
    <property type="match status" value="1"/>
</dbReference>
<feature type="compositionally biased region" description="Polar residues" evidence="3">
    <location>
        <begin position="1"/>
        <end position="30"/>
    </location>
</feature>
<dbReference type="EMBL" id="JAAMPC010000016">
    <property type="protein sequence ID" value="KAG2251480.1"/>
    <property type="molecule type" value="Genomic_DNA"/>
</dbReference>
<proteinExistence type="predicted"/>
<sequence length="305" mass="34497">MGMSTTDQPWGCPNSSSNITSKPSRNSSSHPRAPVEVVSSAQANFLRHFKRFDTVEDFSDHHYVSKGNASKQHSKTWVKKVQVDWKIFLENNLPETISVRACESRMDLMRAVIIGAEMVHYHSGGLRINPNLYNCGKVCLSLLGTWNGNAREQWLPQESTMLQLLVSIQALILNQKPYFNEPAYGRTKGTPSGEAHSKFYSENVYVLSLRTMVYSMRKPPKHFEEFVRSHYFERAHDILKAANGYIDGAPVCSIVKGTSQVESMKFRTEVAVFMKTVVDEFVKLGVNELEDIPEPPPVIHTDTSR</sequence>
<feature type="region of interest" description="Disordered" evidence="3">
    <location>
        <begin position="1"/>
        <end position="34"/>
    </location>
</feature>
<name>A0A8X7PHK4_BRACI</name>
<evidence type="ECO:0000313" key="5">
    <source>
        <dbReference type="Proteomes" id="UP000886595"/>
    </source>
</evidence>
<dbReference type="Proteomes" id="UP000886595">
    <property type="component" value="Unassembled WGS sequence"/>
</dbReference>
<accession>A0A8X7PHK4</accession>
<keyword evidence="1" id="KW-0808">Transferase</keyword>
<dbReference type="PANTHER" id="PTHR46116:SF23">
    <property type="entry name" value="UBC CORE DOMAIN-CONTAINING PROTEIN"/>
    <property type="match status" value="1"/>
</dbReference>
<protein>
    <recommendedName>
        <fullName evidence="6">UBC core domain-containing protein</fullName>
    </recommendedName>
</protein>
<evidence type="ECO:0000256" key="3">
    <source>
        <dbReference type="SAM" id="MobiDB-lite"/>
    </source>
</evidence>
<dbReference type="AlphaFoldDB" id="A0A8X7PHK4"/>
<dbReference type="Gene3D" id="3.10.110.10">
    <property type="entry name" value="Ubiquitin Conjugating Enzyme"/>
    <property type="match status" value="2"/>
</dbReference>
<keyword evidence="5" id="KW-1185">Reference proteome</keyword>
<gene>
    <name evidence="4" type="ORF">Bca52824_081616</name>
</gene>
<dbReference type="PANTHER" id="PTHR46116">
    <property type="entry name" value="(E3-INDEPENDENT) E2 UBIQUITIN-CONJUGATING ENZYME"/>
    <property type="match status" value="1"/>
</dbReference>
<comment type="caution">
    <text evidence="4">The sequence shown here is derived from an EMBL/GenBank/DDBJ whole genome shotgun (WGS) entry which is preliminary data.</text>
</comment>
<dbReference type="GO" id="GO:0061631">
    <property type="term" value="F:ubiquitin conjugating enzyme activity"/>
    <property type="evidence" value="ECO:0007669"/>
    <property type="project" value="TreeGrafter"/>
</dbReference>
<evidence type="ECO:0000256" key="2">
    <source>
        <dbReference type="ARBA" id="ARBA00022786"/>
    </source>
</evidence>
<reference evidence="4 5" key="1">
    <citation type="submission" date="2020-02" db="EMBL/GenBank/DDBJ databases">
        <authorList>
            <person name="Ma Q."/>
            <person name="Huang Y."/>
            <person name="Song X."/>
            <person name="Pei D."/>
        </authorList>
    </citation>
    <scope>NUCLEOTIDE SEQUENCE [LARGE SCALE GENOMIC DNA]</scope>
    <source>
        <strain evidence="4">Sxm20200214</strain>
        <tissue evidence="4">Leaf</tissue>
    </source>
</reference>
<evidence type="ECO:0000313" key="4">
    <source>
        <dbReference type="EMBL" id="KAG2251480.1"/>
    </source>
</evidence>
<organism evidence="4 5">
    <name type="scientific">Brassica carinata</name>
    <name type="common">Ethiopian mustard</name>
    <name type="synonym">Abyssinian cabbage</name>
    <dbReference type="NCBI Taxonomy" id="52824"/>
    <lineage>
        <taxon>Eukaryota</taxon>
        <taxon>Viridiplantae</taxon>
        <taxon>Streptophyta</taxon>
        <taxon>Embryophyta</taxon>
        <taxon>Tracheophyta</taxon>
        <taxon>Spermatophyta</taxon>
        <taxon>Magnoliopsida</taxon>
        <taxon>eudicotyledons</taxon>
        <taxon>Gunneridae</taxon>
        <taxon>Pentapetalae</taxon>
        <taxon>rosids</taxon>
        <taxon>malvids</taxon>
        <taxon>Brassicales</taxon>
        <taxon>Brassicaceae</taxon>
        <taxon>Brassiceae</taxon>
        <taxon>Brassica</taxon>
    </lineage>
</organism>
<evidence type="ECO:0000256" key="1">
    <source>
        <dbReference type="ARBA" id="ARBA00022679"/>
    </source>
</evidence>
<dbReference type="InterPro" id="IPR016135">
    <property type="entry name" value="UBQ-conjugating_enzyme/RWD"/>
</dbReference>
<keyword evidence="2" id="KW-0833">Ubl conjugation pathway</keyword>
<evidence type="ECO:0008006" key="6">
    <source>
        <dbReference type="Google" id="ProtNLM"/>
    </source>
</evidence>
<dbReference type="OrthoDB" id="47801at2759"/>